<protein>
    <submittedName>
        <fullName evidence="1">Uncharacterized protein</fullName>
    </submittedName>
</protein>
<evidence type="ECO:0000313" key="2">
    <source>
        <dbReference type="Proteomes" id="UP000191897"/>
    </source>
</evidence>
<proteinExistence type="predicted"/>
<accession>A0A1S7SE54</accession>
<name>A0A1S7SE54_AGRTU</name>
<organism evidence="1 2">
    <name type="scientific">Agrobacterium tumefaciens str. Kerr 14</name>
    <dbReference type="NCBI Taxonomy" id="1183424"/>
    <lineage>
        <taxon>Bacteria</taxon>
        <taxon>Pseudomonadati</taxon>
        <taxon>Pseudomonadota</taxon>
        <taxon>Alphaproteobacteria</taxon>
        <taxon>Hyphomicrobiales</taxon>
        <taxon>Rhizobiaceae</taxon>
        <taxon>Rhizobium/Agrobacterium group</taxon>
        <taxon>Agrobacterium</taxon>
        <taxon>Agrobacterium tumefaciens complex</taxon>
    </lineage>
</organism>
<gene>
    <name evidence="1" type="ORF">AGR4C_pb20114</name>
</gene>
<dbReference type="EMBL" id="FBWC01000041">
    <property type="protein sequence ID" value="CUX67364.1"/>
    <property type="molecule type" value="Genomic_DNA"/>
</dbReference>
<evidence type="ECO:0000313" key="1">
    <source>
        <dbReference type="EMBL" id="CUX67364.1"/>
    </source>
</evidence>
<dbReference type="Proteomes" id="UP000191897">
    <property type="component" value="Unassembled WGS sequence"/>
</dbReference>
<reference evidence="1 2" key="1">
    <citation type="submission" date="2016-01" db="EMBL/GenBank/DDBJ databases">
        <authorList>
            <person name="Oliw E.H."/>
        </authorList>
    </citation>
    <scope>NUCLEOTIDE SEQUENCE [LARGE SCALE GENOMIC DNA]</scope>
    <source>
        <strain evidence="1 2">Kerr 14</strain>
    </source>
</reference>
<dbReference type="AlphaFoldDB" id="A0A1S7SE54"/>
<sequence>MVTMVGNEGNIEKLVKDLIYL</sequence>